<protein>
    <recommendedName>
        <fullName evidence="1">F-box domain-containing protein</fullName>
    </recommendedName>
</protein>
<gene>
    <name evidence="2" type="ORF">ARMSODRAFT_1007177</name>
</gene>
<sequence length="210" mass="23575">MSSNRQHSALEDLPPELLQQILSLLDIPTLKWLSLASSFLRAVCFPYIFRAVFLYGPACTFIDDLKGRAPTRMHTIGLTWIMGDISASLLPWCAKVHTVRISSGNVRNTEIIRWLSVLRDLELSRLTFWVVEDYFRLLANLPPTLKKLAVHGIRFRFDNSGTGCYATVRRGAEVQHLETHLGEDLSVLLRDDCPISLKFASGVCSTVSSA</sequence>
<dbReference type="SUPFAM" id="SSF81383">
    <property type="entry name" value="F-box domain"/>
    <property type="match status" value="1"/>
</dbReference>
<feature type="domain" description="F-box" evidence="1">
    <location>
        <begin position="7"/>
        <end position="43"/>
    </location>
</feature>
<dbReference type="PROSITE" id="PS50181">
    <property type="entry name" value="FBOX"/>
    <property type="match status" value="1"/>
</dbReference>
<name>A0A2H3B061_9AGAR</name>
<reference evidence="3" key="1">
    <citation type="journal article" date="2017" name="Nat. Ecol. Evol.">
        <title>Genome expansion and lineage-specific genetic innovations in the forest pathogenic fungi Armillaria.</title>
        <authorList>
            <person name="Sipos G."/>
            <person name="Prasanna A.N."/>
            <person name="Walter M.C."/>
            <person name="O'Connor E."/>
            <person name="Balint B."/>
            <person name="Krizsan K."/>
            <person name="Kiss B."/>
            <person name="Hess J."/>
            <person name="Varga T."/>
            <person name="Slot J."/>
            <person name="Riley R."/>
            <person name="Boka B."/>
            <person name="Rigling D."/>
            <person name="Barry K."/>
            <person name="Lee J."/>
            <person name="Mihaltcheva S."/>
            <person name="LaButti K."/>
            <person name="Lipzen A."/>
            <person name="Waldron R."/>
            <person name="Moloney N.M."/>
            <person name="Sperisen C."/>
            <person name="Kredics L."/>
            <person name="Vagvoelgyi C."/>
            <person name="Patrignani A."/>
            <person name="Fitzpatrick D."/>
            <person name="Nagy I."/>
            <person name="Doyle S."/>
            <person name="Anderson J.B."/>
            <person name="Grigoriev I.V."/>
            <person name="Gueldener U."/>
            <person name="Muensterkoetter M."/>
            <person name="Nagy L.G."/>
        </authorList>
    </citation>
    <scope>NUCLEOTIDE SEQUENCE [LARGE SCALE GENOMIC DNA]</scope>
    <source>
        <strain evidence="3">28-4</strain>
    </source>
</reference>
<dbReference type="EMBL" id="KZ293452">
    <property type="protein sequence ID" value="PBK64319.1"/>
    <property type="molecule type" value="Genomic_DNA"/>
</dbReference>
<evidence type="ECO:0000313" key="3">
    <source>
        <dbReference type="Proteomes" id="UP000218334"/>
    </source>
</evidence>
<accession>A0A2H3B061</accession>
<dbReference type="Proteomes" id="UP000218334">
    <property type="component" value="Unassembled WGS sequence"/>
</dbReference>
<dbReference type="AlphaFoldDB" id="A0A2H3B061"/>
<dbReference type="Pfam" id="PF00646">
    <property type="entry name" value="F-box"/>
    <property type="match status" value="1"/>
</dbReference>
<keyword evidence="3" id="KW-1185">Reference proteome</keyword>
<evidence type="ECO:0000259" key="1">
    <source>
        <dbReference type="PROSITE" id="PS50181"/>
    </source>
</evidence>
<dbReference type="InterPro" id="IPR001810">
    <property type="entry name" value="F-box_dom"/>
</dbReference>
<proteinExistence type="predicted"/>
<evidence type="ECO:0000313" key="2">
    <source>
        <dbReference type="EMBL" id="PBK64319.1"/>
    </source>
</evidence>
<dbReference type="InterPro" id="IPR036047">
    <property type="entry name" value="F-box-like_dom_sf"/>
</dbReference>
<organism evidence="2 3">
    <name type="scientific">Armillaria solidipes</name>
    <dbReference type="NCBI Taxonomy" id="1076256"/>
    <lineage>
        <taxon>Eukaryota</taxon>
        <taxon>Fungi</taxon>
        <taxon>Dikarya</taxon>
        <taxon>Basidiomycota</taxon>
        <taxon>Agaricomycotina</taxon>
        <taxon>Agaricomycetes</taxon>
        <taxon>Agaricomycetidae</taxon>
        <taxon>Agaricales</taxon>
        <taxon>Marasmiineae</taxon>
        <taxon>Physalacriaceae</taxon>
        <taxon>Armillaria</taxon>
    </lineage>
</organism>